<dbReference type="PANTHER" id="PTHR34698:SF2">
    <property type="entry name" value="5-OXOPROLINASE SUBUNIT B"/>
    <property type="match status" value="1"/>
</dbReference>
<dbReference type="SMART" id="SM00796">
    <property type="entry name" value="AHS1"/>
    <property type="match status" value="1"/>
</dbReference>
<dbReference type="EMBL" id="JAZHOF010000003">
    <property type="protein sequence ID" value="MEJ8571421.1"/>
    <property type="molecule type" value="Genomic_DNA"/>
</dbReference>
<sequence length="289" mass="32836">MIYEKPEFRPGGDRNILVYLGDEMSFDLNFLVHTYASKIRDAEIDGLVELIPELASLLVSYDPDRISYDDITRELASIRGGIGGLTGLELPSRIFYVPVLYFDPWTAECVEDYCRTIRDKERDADLMVRLNGLTDRQQLVRVHSGTEYWVAALGFWPGLGSFLPLDPRCHLTAPKYNPPRTWTPKGTVGMGGSITCIYPDRTPGGYQIFGMSPMPIWDPDQRLEAFADSLALFKPGDRVRFVPIGREEHDYIAAKVAEGTYKHPDVGYQSFSIDAYHDWIGRLDPQERF</sequence>
<dbReference type="GO" id="GO:0005524">
    <property type="term" value="F:ATP binding"/>
    <property type="evidence" value="ECO:0007669"/>
    <property type="project" value="UniProtKB-KW"/>
</dbReference>
<dbReference type="InterPro" id="IPR029000">
    <property type="entry name" value="Cyclophilin-like_dom_sf"/>
</dbReference>
<evidence type="ECO:0000313" key="6">
    <source>
        <dbReference type="Proteomes" id="UP001378188"/>
    </source>
</evidence>
<gene>
    <name evidence="5" type="ORF">V3328_08055</name>
</gene>
<keyword evidence="3" id="KW-0067">ATP-binding</keyword>
<dbReference type="PANTHER" id="PTHR34698">
    <property type="entry name" value="5-OXOPROLINASE SUBUNIT B"/>
    <property type="match status" value="1"/>
</dbReference>
<feature type="domain" description="Carboxyltransferase" evidence="4">
    <location>
        <begin position="6"/>
        <end position="233"/>
    </location>
</feature>
<comment type="caution">
    <text evidence="5">The sequence shown here is derived from an EMBL/GenBank/DDBJ whole genome shotgun (WGS) entry which is preliminary data.</text>
</comment>
<name>A0AAW9RV15_9HYPH</name>
<evidence type="ECO:0000259" key="4">
    <source>
        <dbReference type="SMART" id="SM00796"/>
    </source>
</evidence>
<evidence type="ECO:0000313" key="5">
    <source>
        <dbReference type="EMBL" id="MEJ8571421.1"/>
    </source>
</evidence>
<reference evidence="5 6" key="1">
    <citation type="submission" date="2024-02" db="EMBL/GenBank/DDBJ databases">
        <title>Genome analysis and characterization of Microbaculum marinisediminis sp. nov., isolated from marine sediment.</title>
        <authorList>
            <person name="Du Z.-J."/>
            <person name="Ye Y.-Q."/>
            <person name="Zhang Z.-R."/>
            <person name="Yuan S.-M."/>
            <person name="Zhang X.-Y."/>
        </authorList>
    </citation>
    <scope>NUCLEOTIDE SEQUENCE [LARGE SCALE GENOMIC DNA]</scope>
    <source>
        <strain evidence="5 6">SDUM1044001</strain>
    </source>
</reference>
<proteinExistence type="predicted"/>
<evidence type="ECO:0000256" key="3">
    <source>
        <dbReference type="ARBA" id="ARBA00022840"/>
    </source>
</evidence>
<keyword evidence="1" id="KW-0547">Nucleotide-binding</keyword>
<dbReference type="Gene3D" id="2.40.100.10">
    <property type="entry name" value="Cyclophilin-like"/>
    <property type="match status" value="1"/>
</dbReference>
<dbReference type="SUPFAM" id="SSF50891">
    <property type="entry name" value="Cyclophilin-like"/>
    <property type="match status" value="1"/>
</dbReference>
<keyword evidence="2 5" id="KW-0378">Hydrolase</keyword>
<dbReference type="InterPro" id="IPR003833">
    <property type="entry name" value="CT_C_D"/>
</dbReference>
<protein>
    <submittedName>
        <fullName evidence="5">Allophanate hydrolase subunit 1</fullName>
    </submittedName>
</protein>
<dbReference type="Proteomes" id="UP001378188">
    <property type="component" value="Unassembled WGS sequence"/>
</dbReference>
<dbReference type="RefSeq" id="WP_340329123.1">
    <property type="nucleotide sequence ID" value="NZ_JAZHOF010000003.1"/>
</dbReference>
<dbReference type="AlphaFoldDB" id="A0AAW9RV15"/>
<organism evidence="5 6">
    <name type="scientific">Microbaculum marinum</name>
    <dbReference type="NCBI Taxonomy" id="1764581"/>
    <lineage>
        <taxon>Bacteria</taxon>
        <taxon>Pseudomonadati</taxon>
        <taxon>Pseudomonadota</taxon>
        <taxon>Alphaproteobacteria</taxon>
        <taxon>Hyphomicrobiales</taxon>
        <taxon>Tepidamorphaceae</taxon>
        <taxon>Microbaculum</taxon>
    </lineage>
</organism>
<evidence type="ECO:0000256" key="2">
    <source>
        <dbReference type="ARBA" id="ARBA00022801"/>
    </source>
</evidence>
<dbReference type="SUPFAM" id="SSF160467">
    <property type="entry name" value="PH0987 N-terminal domain-like"/>
    <property type="match status" value="1"/>
</dbReference>
<dbReference type="InterPro" id="IPR010016">
    <property type="entry name" value="PxpB"/>
</dbReference>
<dbReference type="GO" id="GO:0016787">
    <property type="term" value="F:hydrolase activity"/>
    <property type="evidence" value="ECO:0007669"/>
    <property type="project" value="UniProtKB-KW"/>
</dbReference>
<keyword evidence="6" id="KW-1185">Reference proteome</keyword>
<dbReference type="Gene3D" id="3.30.1360.40">
    <property type="match status" value="1"/>
</dbReference>
<dbReference type="Pfam" id="PF02682">
    <property type="entry name" value="CT_C_D"/>
    <property type="match status" value="1"/>
</dbReference>
<evidence type="ECO:0000256" key="1">
    <source>
        <dbReference type="ARBA" id="ARBA00022741"/>
    </source>
</evidence>
<accession>A0AAW9RV15</accession>